<evidence type="ECO:0000259" key="1">
    <source>
        <dbReference type="Pfam" id="PF04432"/>
    </source>
</evidence>
<feature type="non-terminal residue" evidence="2">
    <location>
        <position position="1"/>
    </location>
</feature>
<evidence type="ECO:0000313" key="2">
    <source>
        <dbReference type="EMBL" id="NMU87436.1"/>
    </source>
</evidence>
<dbReference type="EMBL" id="JABCLB010002670">
    <property type="protein sequence ID" value="NMU87436.1"/>
    <property type="molecule type" value="Genomic_DNA"/>
</dbReference>
<sequence>FTVGIICGGVKSRHYTDYLAEKSGASRHNYMSPEYRIKSVDTSASDYSFSCISEEKEKSIRMNKLGDMWGSGLFKAKACDFCDDVTTELADISLGDAWVKPYSDDGQGH</sequence>
<name>A0A7Y0SPU6_VIBPH</name>
<accession>A0A7Y0SPU6</accession>
<gene>
    <name evidence="2" type="ORF">HKB16_31800</name>
</gene>
<reference evidence="2 3" key="1">
    <citation type="submission" date="2020-04" db="EMBL/GenBank/DDBJ databases">
        <title>Whole-genome sequencing of Vibrio spp. from China reveals different genetic environments of blaCTX-M-14 among diverse lineages.</title>
        <authorList>
            <person name="Zheng Z."/>
            <person name="Ye L."/>
            <person name="Chen S."/>
        </authorList>
    </citation>
    <scope>NUCLEOTIDE SEQUENCE [LARGE SCALE GENOMIC DNA]</scope>
    <source>
        <strain evidence="2 3">Vb0551</strain>
    </source>
</reference>
<dbReference type="InterPro" id="IPR007525">
    <property type="entry name" value="FrhB_FdhB_C"/>
</dbReference>
<dbReference type="AlphaFoldDB" id="A0A7Y0SPU6"/>
<evidence type="ECO:0000313" key="3">
    <source>
        <dbReference type="Proteomes" id="UP000518904"/>
    </source>
</evidence>
<feature type="domain" description="Coenzyme F420 hydrogenase/dehydrogenase beta subunit C-terminal" evidence="1">
    <location>
        <begin position="1"/>
        <end position="106"/>
    </location>
</feature>
<dbReference type="Proteomes" id="UP000518904">
    <property type="component" value="Unassembled WGS sequence"/>
</dbReference>
<dbReference type="Pfam" id="PF04432">
    <property type="entry name" value="FrhB_FdhB_C"/>
    <property type="match status" value="1"/>
</dbReference>
<protein>
    <submittedName>
        <fullName evidence="2">4Fe-4S ferredoxin</fullName>
    </submittedName>
</protein>
<proteinExistence type="predicted"/>
<comment type="caution">
    <text evidence="2">The sequence shown here is derived from an EMBL/GenBank/DDBJ whole genome shotgun (WGS) entry which is preliminary data.</text>
</comment>
<feature type="non-terminal residue" evidence="2">
    <location>
        <position position="109"/>
    </location>
</feature>
<organism evidence="2 3">
    <name type="scientific">Vibrio parahaemolyticus</name>
    <dbReference type="NCBI Taxonomy" id="670"/>
    <lineage>
        <taxon>Bacteria</taxon>
        <taxon>Pseudomonadati</taxon>
        <taxon>Pseudomonadota</taxon>
        <taxon>Gammaproteobacteria</taxon>
        <taxon>Vibrionales</taxon>
        <taxon>Vibrionaceae</taxon>
        <taxon>Vibrio</taxon>
    </lineage>
</organism>